<comment type="caution">
    <text evidence="2">The sequence shown here is derived from an EMBL/GenBank/DDBJ whole genome shotgun (WGS) entry which is preliminary data.</text>
</comment>
<dbReference type="EMBL" id="JAAGUZ010000071">
    <property type="protein sequence ID" value="NEW47132.1"/>
    <property type="molecule type" value="Genomic_DNA"/>
</dbReference>
<organism evidence="2 4">
    <name type="scientific">Nocardia cyriacigeorgica</name>
    <dbReference type="NCBI Taxonomy" id="135487"/>
    <lineage>
        <taxon>Bacteria</taxon>
        <taxon>Bacillati</taxon>
        <taxon>Actinomycetota</taxon>
        <taxon>Actinomycetes</taxon>
        <taxon>Mycobacteriales</taxon>
        <taxon>Nocardiaceae</taxon>
        <taxon>Nocardia</taxon>
    </lineage>
</organism>
<dbReference type="RefSeq" id="WP_163826812.1">
    <property type="nucleotide sequence ID" value="NZ_JAAGUX010000012.1"/>
</dbReference>
<dbReference type="Proteomes" id="UP000468928">
    <property type="component" value="Unassembled WGS sequence"/>
</dbReference>
<feature type="region of interest" description="Disordered" evidence="1">
    <location>
        <begin position="26"/>
        <end position="47"/>
    </location>
</feature>
<reference evidence="4 5" key="1">
    <citation type="submission" date="2020-01" db="EMBL/GenBank/DDBJ databases">
        <title>Genetics and antimicrobial susceptibilities of Nocardia species isolated from the soil; a comparison with species isolated from humans.</title>
        <authorList>
            <person name="Carrasco G."/>
            <person name="Monzon S."/>
            <person name="Sansegundo M."/>
            <person name="Garcia E."/>
            <person name="Garrido N."/>
            <person name="Medina M.J."/>
            <person name="Villalon P."/>
            <person name="Ramirez-Arocha A.C."/>
            <person name="Jimenez P."/>
            <person name="Cuesta I."/>
            <person name="Valdezate S."/>
        </authorList>
    </citation>
    <scope>NUCLEOTIDE SEQUENCE [LARGE SCALE GENOMIC DNA]</scope>
    <source>
        <strain evidence="2 4">CNM20110639</strain>
        <strain evidence="3 5">CNM20110649</strain>
    </source>
</reference>
<name>A0A6P1DFC9_9NOCA</name>
<evidence type="ECO:0000256" key="1">
    <source>
        <dbReference type="SAM" id="MobiDB-lite"/>
    </source>
</evidence>
<evidence type="ECO:0000313" key="5">
    <source>
        <dbReference type="Proteomes" id="UP000470876"/>
    </source>
</evidence>
<evidence type="ECO:0000313" key="4">
    <source>
        <dbReference type="Proteomes" id="UP000468928"/>
    </source>
</evidence>
<protein>
    <submittedName>
        <fullName evidence="2">Uncharacterized protein</fullName>
    </submittedName>
</protein>
<accession>A0A6P1DFC9</accession>
<evidence type="ECO:0000313" key="2">
    <source>
        <dbReference type="EMBL" id="NEW47132.1"/>
    </source>
</evidence>
<dbReference type="AlphaFoldDB" id="A0A6P1DFC9"/>
<sequence length="70" mass="7585">MIPSTPDPVPAANPADLAEQSVLVEPEDDTPDGAELHTRDNWNADPADLLEQSISVPMDDEYDEETEPPA</sequence>
<dbReference type="EMBL" id="JAAGUX010000012">
    <property type="protein sequence ID" value="NEW55951.1"/>
    <property type="molecule type" value="Genomic_DNA"/>
</dbReference>
<dbReference type="Proteomes" id="UP000470876">
    <property type="component" value="Unassembled WGS sequence"/>
</dbReference>
<keyword evidence="5" id="KW-1185">Reference proteome</keyword>
<gene>
    <name evidence="2" type="ORF">GV789_22175</name>
    <name evidence="3" type="ORF">GV794_09840</name>
</gene>
<proteinExistence type="predicted"/>
<evidence type="ECO:0000313" key="3">
    <source>
        <dbReference type="EMBL" id="NEW55951.1"/>
    </source>
</evidence>